<dbReference type="RefSeq" id="WP_314279795.1">
    <property type="nucleotide sequence ID" value="NZ_JAVVDO010000002.1"/>
</dbReference>
<feature type="region of interest" description="Disordered" evidence="1">
    <location>
        <begin position="25"/>
        <end position="106"/>
    </location>
</feature>
<feature type="chain" id="PRO_5046904798" description="Lipoprotein" evidence="2">
    <location>
        <begin position="28"/>
        <end position="106"/>
    </location>
</feature>
<accession>A0ABU3MA90</accession>
<dbReference type="PROSITE" id="PS51257">
    <property type="entry name" value="PROKAR_LIPOPROTEIN"/>
    <property type="match status" value="1"/>
</dbReference>
<organism evidence="3 4">
    <name type="scientific">Roseomonas gilardii</name>
    <dbReference type="NCBI Taxonomy" id="257708"/>
    <lineage>
        <taxon>Bacteria</taxon>
        <taxon>Pseudomonadati</taxon>
        <taxon>Pseudomonadota</taxon>
        <taxon>Alphaproteobacteria</taxon>
        <taxon>Acetobacterales</taxon>
        <taxon>Roseomonadaceae</taxon>
        <taxon>Roseomonas</taxon>
    </lineage>
</organism>
<dbReference type="Proteomes" id="UP001258945">
    <property type="component" value="Unassembled WGS sequence"/>
</dbReference>
<evidence type="ECO:0008006" key="5">
    <source>
        <dbReference type="Google" id="ProtNLM"/>
    </source>
</evidence>
<proteinExistence type="predicted"/>
<name>A0ABU3MA90_9PROT</name>
<evidence type="ECO:0000256" key="1">
    <source>
        <dbReference type="SAM" id="MobiDB-lite"/>
    </source>
</evidence>
<evidence type="ECO:0000313" key="3">
    <source>
        <dbReference type="EMBL" id="MDT8329803.1"/>
    </source>
</evidence>
<protein>
    <recommendedName>
        <fullName evidence="5">Lipoprotein</fullName>
    </recommendedName>
</protein>
<keyword evidence="2" id="KW-0732">Signal</keyword>
<sequence length="106" mass="10824">MSRLVAAGLPGLLLAVLLMGCAPPPVATPEPVAAGPADGPRNGRADGGWEPAPTTAAPLRPQRDNGRRGLSVSRSPLLSGTGARGAMGWPDRYQGDLGGAPYRPQY</sequence>
<dbReference type="EMBL" id="JAVVDO010000002">
    <property type="protein sequence ID" value="MDT8329803.1"/>
    <property type="molecule type" value="Genomic_DNA"/>
</dbReference>
<keyword evidence="4" id="KW-1185">Reference proteome</keyword>
<feature type="signal peptide" evidence="2">
    <location>
        <begin position="1"/>
        <end position="27"/>
    </location>
</feature>
<evidence type="ECO:0000313" key="4">
    <source>
        <dbReference type="Proteomes" id="UP001258945"/>
    </source>
</evidence>
<evidence type="ECO:0000256" key="2">
    <source>
        <dbReference type="SAM" id="SignalP"/>
    </source>
</evidence>
<reference evidence="3 4" key="1">
    <citation type="journal article" date="2019" name="Microb. Pathog.">
        <title>Comparison of VITEK 2, MALDI-TOF MS, 16S rRNA gene sequencing, and whole-genome sequencing for identification of Roseomonas mucosa.</title>
        <authorList>
            <person name="Rudolph W.W."/>
            <person name="Gunzer F."/>
            <person name="Trauth M."/>
            <person name="Bunk B."/>
            <person name="Bigge R."/>
            <person name="Schrottner P."/>
        </authorList>
    </citation>
    <scope>NUCLEOTIDE SEQUENCE [LARGE SCALE GENOMIC DNA]</scope>
    <source>
        <strain evidence="3 4">DSM 103800</strain>
    </source>
</reference>
<comment type="caution">
    <text evidence="3">The sequence shown here is derived from an EMBL/GenBank/DDBJ whole genome shotgun (WGS) entry which is preliminary data.</text>
</comment>
<gene>
    <name evidence="3" type="ORF">RQ831_01985</name>
</gene>